<dbReference type="PANTHER" id="PTHR43244:SF1">
    <property type="entry name" value="5,10-METHYLENETETRAHYDROMETHANOPTERIN REDUCTASE"/>
    <property type="match status" value="1"/>
</dbReference>
<keyword evidence="5" id="KW-1185">Reference proteome</keyword>
<evidence type="ECO:0000313" key="5">
    <source>
        <dbReference type="Proteomes" id="UP001157034"/>
    </source>
</evidence>
<dbReference type="Proteomes" id="UP001157034">
    <property type="component" value="Unassembled WGS sequence"/>
</dbReference>
<evidence type="ECO:0000259" key="3">
    <source>
        <dbReference type="Pfam" id="PF00296"/>
    </source>
</evidence>
<dbReference type="CDD" id="cd01097">
    <property type="entry name" value="Tetrahydromethanopterin_reductase"/>
    <property type="match status" value="1"/>
</dbReference>
<protein>
    <submittedName>
        <fullName evidence="4">Oxidoreductase</fullName>
    </submittedName>
</protein>
<accession>A0ABQ6K745</accession>
<feature type="region of interest" description="Disordered" evidence="2">
    <location>
        <begin position="286"/>
        <end position="324"/>
    </location>
</feature>
<keyword evidence="1" id="KW-0560">Oxidoreductase</keyword>
<reference evidence="5" key="1">
    <citation type="journal article" date="2019" name="Int. J. Syst. Evol. Microbiol.">
        <title>The Global Catalogue of Microorganisms (GCM) 10K type strain sequencing project: providing services to taxonomists for standard genome sequencing and annotation.</title>
        <authorList>
            <consortium name="The Broad Institute Genomics Platform"/>
            <consortium name="The Broad Institute Genome Sequencing Center for Infectious Disease"/>
            <person name="Wu L."/>
            <person name="Ma J."/>
        </authorList>
    </citation>
    <scope>NUCLEOTIDE SEQUENCE [LARGE SCALE GENOMIC DNA]</scope>
    <source>
        <strain evidence="5">NBRC 108894</strain>
    </source>
</reference>
<dbReference type="InterPro" id="IPR011251">
    <property type="entry name" value="Luciferase-like_dom"/>
</dbReference>
<dbReference type="EMBL" id="BSVB01000001">
    <property type="protein sequence ID" value="GMA95566.1"/>
    <property type="molecule type" value="Genomic_DNA"/>
</dbReference>
<sequence>MASLGVIFQPSFPPERLRPAAQRAERARIAELWVFEDCFREGGIASVTAALAATERIRIGVGILPMPLRNVAALAMEAATIERLFPGRLRLGVGHGVLDWMGQVGARAASPLTLMREYVPALRGLLAGEEVTVDGRYVQLDHVRLDWPPAAPVPVLAAGEGPKTLGVTGEVADGTILTTGTSPDMVRTAVERIRAARTAAGRGGQHEIVVFLMTDFGHGSAERMEAEFDAWGLAGERRTAAVGDDEAVAAGVAALVEAGATTVLLQSLAHEADLDRWMDSAARIAARDWGRDPSRHPRSRRPPRARGPALDPRASPPLDDADPG</sequence>
<organism evidence="4 5">
    <name type="scientific">Pseudolysinimonas kribbensis</name>
    <dbReference type="NCBI Taxonomy" id="433641"/>
    <lineage>
        <taxon>Bacteria</taxon>
        <taxon>Bacillati</taxon>
        <taxon>Actinomycetota</taxon>
        <taxon>Actinomycetes</taxon>
        <taxon>Micrococcales</taxon>
        <taxon>Microbacteriaceae</taxon>
        <taxon>Pseudolysinimonas</taxon>
    </lineage>
</organism>
<evidence type="ECO:0000256" key="1">
    <source>
        <dbReference type="ARBA" id="ARBA00023002"/>
    </source>
</evidence>
<dbReference type="InterPro" id="IPR036661">
    <property type="entry name" value="Luciferase-like_sf"/>
</dbReference>
<evidence type="ECO:0000313" key="4">
    <source>
        <dbReference type="EMBL" id="GMA95566.1"/>
    </source>
</evidence>
<dbReference type="RefSeq" id="WP_284254314.1">
    <property type="nucleotide sequence ID" value="NZ_BSVB01000001.1"/>
</dbReference>
<feature type="domain" description="Luciferase-like" evidence="3">
    <location>
        <begin position="12"/>
        <end position="224"/>
    </location>
</feature>
<evidence type="ECO:0000256" key="2">
    <source>
        <dbReference type="SAM" id="MobiDB-lite"/>
    </source>
</evidence>
<gene>
    <name evidence="4" type="ORF">GCM10025881_23900</name>
</gene>
<name>A0ABQ6K745_9MICO</name>
<dbReference type="Gene3D" id="3.20.20.30">
    <property type="entry name" value="Luciferase-like domain"/>
    <property type="match status" value="1"/>
</dbReference>
<proteinExistence type="predicted"/>
<comment type="caution">
    <text evidence="4">The sequence shown here is derived from an EMBL/GenBank/DDBJ whole genome shotgun (WGS) entry which is preliminary data.</text>
</comment>
<dbReference type="InterPro" id="IPR050564">
    <property type="entry name" value="F420-G6PD/mer"/>
</dbReference>
<feature type="compositionally biased region" description="Basic and acidic residues" evidence="2">
    <location>
        <begin position="286"/>
        <end position="295"/>
    </location>
</feature>
<dbReference type="PANTHER" id="PTHR43244">
    <property type="match status" value="1"/>
</dbReference>
<dbReference type="Pfam" id="PF00296">
    <property type="entry name" value="Bac_luciferase"/>
    <property type="match status" value="1"/>
</dbReference>
<dbReference type="SUPFAM" id="SSF51679">
    <property type="entry name" value="Bacterial luciferase-like"/>
    <property type="match status" value="1"/>
</dbReference>